<evidence type="ECO:0000313" key="2">
    <source>
        <dbReference type="EMBL" id="MQA38266.1"/>
    </source>
</evidence>
<protein>
    <submittedName>
        <fullName evidence="2">PIN domain-containing protein</fullName>
    </submittedName>
</protein>
<dbReference type="Pfam" id="PF01850">
    <property type="entry name" value="PIN"/>
    <property type="match status" value="1"/>
</dbReference>
<dbReference type="Proteomes" id="UP000440498">
    <property type="component" value="Unassembled WGS sequence"/>
</dbReference>
<feature type="domain" description="PIN" evidence="1">
    <location>
        <begin position="4"/>
        <end position="119"/>
    </location>
</feature>
<name>A0A6A7MZR1_9BURK</name>
<dbReference type="EMBL" id="WHUG01000003">
    <property type="protein sequence ID" value="MQA38266.1"/>
    <property type="molecule type" value="Genomic_DNA"/>
</dbReference>
<sequence>MRLLLDTHILLWCLQGSRKLSKPARARIGASREVFVSSVSIWEIAIKNGSGKLTIDMSQLASEITYAGMLELKISHIHAARVRHLPGIHRDPFDRMLVAQAMCESMKLLTADRVLADYSELVEIV</sequence>
<dbReference type="InterPro" id="IPR041705">
    <property type="entry name" value="PIN_Sll0205"/>
</dbReference>
<dbReference type="PANTHER" id="PTHR36173">
    <property type="entry name" value="RIBONUCLEASE VAPC16-RELATED"/>
    <property type="match status" value="1"/>
</dbReference>
<dbReference type="CDD" id="cd09872">
    <property type="entry name" value="PIN_Sll0205-like"/>
    <property type="match status" value="1"/>
</dbReference>
<dbReference type="RefSeq" id="WP_328595762.1">
    <property type="nucleotide sequence ID" value="NZ_WHUG01000003.1"/>
</dbReference>
<dbReference type="SUPFAM" id="SSF88723">
    <property type="entry name" value="PIN domain-like"/>
    <property type="match status" value="1"/>
</dbReference>
<evidence type="ECO:0000259" key="1">
    <source>
        <dbReference type="Pfam" id="PF01850"/>
    </source>
</evidence>
<accession>A0A6A7MZR1</accession>
<comment type="caution">
    <text evidence="2">The sequence shown here is derived from an EMBL/GenBank/DDBJ whole genome shotgun (WGS) entry which is preliminary data.</text>
</comment>
<keyword evidence="3" id="KW-1185">Reference proteome</keyword>
<dbReference type="Gene3D" id="3.40.50.1010">
    <property type="entry name" value="5'-nuclease"/>
    <property type="match status" value="1"/>
</dbReference>
<gene>
    <name evidence="2" type="ORF">GEV02_08915</name>
</gene>
<dbReference type="AlphaFoldDB" id="A0A6A7MZR1"/>
<reference evidence="2 3" key="1">
    <citation type="submission" date="2019-10" db="EMBL/GenBank/DDBJ databases">
        <title>Two novel species isolated from a subtropical stream in China.</title>
        <authorList>
            <person name="Lu H."/>
        </authorList>
    </citation>
    <scope>NUCLEOTIDE SEQUENCE [LARGE SCALE GENOMIC DNA]</scope>
    <source>
        <strain evidence="2 3">FT29W</strain>
    </source>
</reference>
<proteinExistence type="predicted"/>
<dbReference type="InterPro" id="IPR029060">
    <property type="entry name" value="PIN-like_dom_sf"/>
</dbReference>
<dbReference type="InterPro" id="IPR002716">
    <property type="entry name" value="PIN_dom"/>
</dbReference>
<organism evidence="2 3">
    <name type="scientific">Rugamonas aquatica</name>
    <dbReference type="NCBI Taxonomy" id="2743357"/>
    <lineage>
        <taxon>Bacteria</taxon>
        <taxon>Pseudomonadati</taxon>
        <taxon>Pseudomonadota</taxon>
        <taxon>Betaproteobacteria</taxon>
        <taxon>Burkholderiales</taxon>
        <taxon>Oxalobacteraceae</taxon>
        <taxon>Telluria group</taxon>
        <taxon>Rugamonas</taxon>
    </lineage>
</organism>
<evidence type="ECO:0000313" key="3">
    <source>
        <dbReference type="Proteomes" id="UP000440498"/>
    </source>
</evidence>
<dbReference type="PANTHER" id="PTHR36173:SF2">
    <property type="entry name" value="RIBONUCLEASE VAPC16"/>
    <property type="match status" value="1"/>
</dbReference>
<dbReference type="InterPro" id="IPR052919">
    <property type="entry name" value="TA_system_RNase"/>
</dbReference>